<dbReference type="OrthoDB" id="275152at2157"/>
<keyword evidence="1" id="KW-0472">Membrane</keyword>
<evidence type="ECO:0000313" key="2">
    <source>
        <dbReference type="EMBL" id="ELZ29520.1"/>
    </source>
</evidence>
<evidence type="ECO:0000313" key="3">
    <source>
        <dbReference type="Proteomes" id="UP000011626"/>
    </source>
</evidence>
<dbReference type="Proteomes" id="UP000011626">
    <property type="component" value="Unassembled WGS sequence"/>
</dbReference>
<organism evidence="2 3">
    <name type="scientific">Halosimplex carlsbadense 2-9-1</name>
    <dbReference type="NCBI Taxonomy" id="797114"/>
    <lineage>
        <taxon>Archaea</taxon>
        <taxon>Methanobacteriati</taxon>
        <taxon>Methanobacteriota</taxon>
        <taxon>Stenosarchaea group</taxon>
        <taxon>Halobacteria</taxon>
        <taxon>Halobacteriales</taxon>
        <taxon>Haloarculaceae</taxon>
        <taxon>Halosimplex</taxon>
    </lineage>
</organism>
<gene>
    <name evidence="2" type="ORF">C475_02688</name>
</gene>
<keyword evidence="3" id="KW-1185">Reference proteome</keyword>
<dbReference type="STRING" id="797114.C475_02688"/>
<keyword evidence="1" id="KW-1133">Transmembrane helix</keyword>
<keyword evidence="1" id="KW-0812">Transmembrane</keyword>
<feature type="transmembrane region" description="Helical" evidence="1">
    <location>
        <begin position="55"/>
        <end position="74"/>
    </location>
</feature>
<sequence length="80" mass="8754">MGEPGGRLARADAFLWHLSNVGVGVAVLVTTLLYAPPGRHSLELVALGIDPFYPLVSLSVAYTCWTGIDFWNWYSGTDDR</sequence>
<name>M0D267_9EURY</name>
<accession>M0D267</accession>
<reference evidence="2 3" key="1">
    <citation type="journal article" date="2014" name="PLoS Genet.">
        <title>Phylogenetically driven sequencing of extremely halophilic archaea reveals strategies for static and dynamic osmo-response.</title>
        <authorList>
            <person name="Becker E.A."/>
            <person name="Seitzer P.M."/>
            <person name="Tritt A."/>
            <person name="Larsen D."/>
            <person name="Krusor M."/>
            <person name="Yao A.I."/>
            <person name="Wu D."/>
            <person name="Madern D."/>
            <person name="Eisen J.A."/>
            <person name="Darling A.E."/>
            <person name="Facciotti M.T."/>
        </authorList>
    </citation>
    <scope>NUCLEOTIDE SEQUENCE [LARGE SCALE GENOMIC DNA]</scope>
    <source>
        <strain evidence="2 3">2-9-1</strain>
    </source>
</reference>
<evidence type="ECO:0000256" key="1">
    <source>
        <dbReference type="SAM" id="Phobius"/>
    </source>
</evidence>
<feature type="transmembrane region" description="Helical" evidence="1">
    <location>
        <begin position="14"/>
        <end position="35"/>
    </location>
</feature>
<proteinExistence type="predicted"/>
<dbReference type="eggNOG" id="ENOG502N5YX">
    <property type="taxonomic scope" value="Archaea"/>
</dbReference>
<protein>
    <submittedName>
        <fullName evidence="2">Uncharacterized protein</fullName>
    </submittedName>
</protein>
<dbReference type="AlphaFoldDB" id="M0D267"/>
<dbReference type="EMBL" id="AOIU01000006">
    <property type="protein sequence ID" value="ELZ29520.1"/>
    <property type="molecule type" value="Genomic_DNA"/>
</dbReference>
<dbReference type="RefSeq" id="WP_006882211.1">
    <property type="nucleotide sequence ID" value="NZ_AOIU01000006.1"/>
</dbReference>
<comment type="caution">
    <text evidence="2">The sequence shown here is derived from an EMBL/GenBank/DDBJ whole genome shotgun (WGS) entry which is preliminary data.</text>
</comment>